<dbReference type="InterPro" id="IPR046532">
    <property type="entry name" value="DUF6597"/>
</dbReference>
<dbReference type="Proteomes" id="UP000198670">
    <property type="component" value="Unassembled WGS sequence"/>
</dbReference>
<dbReference type="OrthoDB" id="323290at2"/>
<keyword evidence="3" id="KW-1185">Reference proteome</keyword>
<proteinExistence type="predicted"/>
<dbReference type="Pfam" id="PF20240">
    <property type="entry name" value="DUF6597"/>
    <property type="match status" value="1"/>
</dbReference>
<evidence type="ECO:0000313" key="2">
    <source>
        <dbReference type="EMBL" id="SFI52495.1"/>
    </source>
</evidence>
<reference evidence="2 3" key="1">
    <citation type="submission" date="2016-10" db="EMBL/GenBank/DDBJ databases">
        <authorList>
            <person name="de Groot N.N."/>
        </authorList>
    </citation>
    <scope>NUCLEOTIDE SEQUENCE [LARGE SCALE GENOMIC DNA]</scope>
    <source>
        <strain evidence="2 3">RK1</strain>
    </source>
</reference>
<dbReference type="EMBL" id="FOQO01000004">
    <property type="protein sequence ID" value="SFI52495.1"/>
    <property type="molecule type" value="Genomic_DNA"/>
</dbReference>
<gene>
    <name evidence="2" type="ORF">SAMN05444682_104245</name>
</gene>
<evidence type="ECO:0000313" key="3">
    <source>
        <dbReference type="Proteomes" id="UP000198670"/>
    </source>
</evidence>
<evidence type="ECO:0000259" key="1">
    <source>
        <dbReference type="Pfam" id="PF20240"/>
    </source>
</evidence>
<dbReference type="RefSeq" id="WP_090626500.1">
    <property type="nucleotide sequence ID" value="NZ_FOQO01000004.1"/>
</dbReference>
<dbReference type="STRING" id="1477437.SAMN05444682_104245"/>
<feature type="domain" description="DUF6597" evidence="1">
    <location>
        <begin position="5"/>
        <end position="81"/>
    </location>
</feature>
<dbReference type="AlphaFoldDB" id="A0A1I3IXA5"/>
<accession>A0A1I3IXA5</accession>
<protein>
    <recommendedName>
        <fullName evidence="1">DUF6597 domain-containing protein</fullName>
    </recommendedName>
</protein>
<sequence length="91" mass="10560">MIYTEYKPHTLLAPYIECYWQADADRPPFREVESLIPDGTVELMFNFGDDYHEVTGRRQARVKGSHIIGIRKRALQISQSNNLRHSISVVI</sequence>
<organism evidence="2 3">
    <name type="scientific">Parapedobacter indicus</name>
    <dbReference type="NCBI Taxonomy" id="1477437"/>
    <lineage>
        <taxon>Bacteria</taxon>
        <taxon>Pseudomonadati</taxon>
        <taxon>Bacteroidota</taxon>
        <taxon>Sphingobacteriia</taxon>
        <taxon>Sphingobacteriales</taxon>
        <taxon>Sphingobacteriaceae</taxon>
        <taxon>Parapedobacter</taxon>
    </lineage>
</organism>
<name>A0A1I3IXA5_9SPHI</name>